<keyword evidence="2" id="KW-1133">Transmembrane helix</keyword>
<evidence type="ECO:0000313" key="3">
    <source>
        <dbReference type="EMBL" id="MXO51562.1"/>
    </source>
</evidence>
<dbReference type="AlphaFoldDB" id="A0A844Y3B4"/>
<feature type="transmembrane region" description="Helical" evidence="2">
    <location>
        <begin position="369"/>
        <end position="393"/>
    </location>
</feature>
<feature type="region of interest" description="Disordered" evidence="1">
    <location>
        <begin position="166"/>
        <end position="190"/>
    </location>
</feature>
<name>A0A844Y3B4_9SPHN</name>
<dbReference type="OrthoDB" id="9111327at2"/>
<dbReference type="EMBL" id="WTYF01000004">
    <property type="protein sequence ID" value="MXO51562.1"/>
    <property type="molecule type" value="Genomic_DNA"/>
</dbReference>
<keyword evidence="2" id="KW-0812">Transmembrane</keyword>
<keyword evidence="2" id="KW-0472">Membrane</keyword>
<accession>A0A844Y3B4</accession>
<evidence type="ECO:0000256" key="1">
    <source>
        <dbReference type="SAM" id="MobiDB-lite"/>
    </source>
</evidence>
<dbReference type="Proteomes" id="UP000444185">
    <property type="component" value="Unassembled WGS sequence"/>
</dbReference>
<reference evidence="3 4" key="1">
    <citation type="submission" date="2019-12" db="EMBL/GenBank/DDBJ databases">
        <title>Genomic-based taxomic classification of the family Erythrobacteraceae.</title>
        <authorList>
            <person name="Xu L."/>
        </authorList>
    </citation>
    <scope>NUCLEOTIDE SEQUENCE [LARGE SCALE GENOMIC DNA]</scope>
    <source>
        <strain evidence="3 4">DSM 16225</strain>
    </source>
</reference>
<sequence>MSEIGEALGTAVEGGLFARVVGGGKGNGPREGQPLKKGHFAEDVCLNCGTALVGAHCHSCGQQAHLHRTIGAFLHDLLHGALHFDGKTWRTLPMLMFKPGELTRRYIEGERARFVSPMGLFLFSIFLMFAVFQLAGISTPTDIQGDTGAQMRELAASEIAKVEERQASLEQDLKQPDLDPAERQRVQQQLAETKEQLDAIHLAEEQVPFLKKAARPDSDKAAAGGPSVAANPDGSTDVMLDEDEDLRMNVGVSDIEWIDNALDKWRTNPGLMLYKLQTNFYKFSWLLIPLSVPFVWLLFAWKWRFGAYDHAIFVTYSLSFMSLLTLTVTLLGLAGAPQALIYAGSLLIPPIHIYKHLRGAYGLSRFSALWRFSVLSLFIMVVLLIFLQLLLLLGAF</sequence>
<dbReference type="Pfam" id="PF12412">
    <property type="entry name" value="DUF3667"/>
    <property type="match status" value="1"/>
</dbReference>
<comment type="caution">
    <text evidence="3">The sequence shown here is derived from an EMBL/GenBank/DDBJ whole genome shotgun (WGS) entry which is preliminary data.</text>
</comment>
<dbReference type="RefSeq" id="WP_160608285.1">
    <property type="nucleotide sequence ID" value="NZ_WTYF01000004.1"/>
</dbReference>
<gene>
    <name evidence="3" type="ORF">GRI42_09640</name>
</gene>
<protein>
    <submittedName>
        <fullName evidence="3">DUF3667 domain-containing protein</fullName>
    </submittedName>
</protein>
<evidence type="ECO:0000256" key="2">
    <source>
        <dbReference type="SAM" id="Phobius"/>
    </source>
</evidence>
<feature type="transmembrane region" description="Helical" evidence="2">
    <location>
        <begin position="313"/>
        <end position="333"/>
    </location>
</feature>
<feature type="transmembrane region" description="Helical" evidence="2">
    <location>
        <begin position="114"/>
        <end position="135"/>
    </location>
</feature>
<feature type="transmembrane region" description="Helical" evidence="2">
    <location>
        <begin position="283"/>
        <end position="301"/>
    </location>
</feature>
<organism evidence="3 4">
    <name type="scientific">Qipengyuania gaetbuli</name>
    <dbReference type="NCBI Taxonomy" id="266952"/>
    <lineage>
        <taxon>Bacteria</taxon>
        <taxon>Pseudomonadati</taxon>
        <taxon>Pseudomonadota</taxon>
        <taxon>Alphaproteobacteria</taxon>
        <taxon>Sphingomonadales</taxon>
        <taxon>Erythrobacteraceae</taxon>
        <taxon>Qipengyuania</taxon>
    </lineage>
</organism>
<dbReference type="InterPro" id="IPR022134">
    <property type="entry name" value="DUF3667"/>
</dbReference>
<evidence type="ECO:0000313" key="4">
    <source>
        <dbReference type="Proteomes" id="UP000444185"/>
    </source>
</evidence>
<proteinExistence type="predicted"/>
<keyword evidence="4" id="KW-1185">Reference proteome</keyword>
<feature type="region of interest" description="Disordered" evidence="1">
    <location>
        <begin position="215"/>
        <end position="235"/>
    </location>
</feature>
<feature type="compositionally biased region" description="Basic and acidic residues" evidence="1">
    <location>
        <begin position="166"/>
        <end position="185"/>
    </location>
</feature>